<dbReference type="Proteomes" id="UP001174932">
    <property type="component" value="Unassembled WGS sequence"/>
</dbReference>
<protein>
    <submittedName>
        <fullName evidence="4">NAD(P)/FAD-dependent oxidoreductase</fullName>
        <ecNumber evidence="4">1.14.13.-</ecNumber>
    </submittedName>
</protein>
<dbReference type="Gene3D" id="3.50.50.60">
    <property type="entry name" value="FAD/NAD(P)-binding domain"/>
    <property type="match status" value="2"/>
</dbReference>
<dbReference type="PRINTS" id="PR00411">
    <property type="entry name" value="PNDRDTASEI"/>
</dbReference>
<keyword evidence="2" id="KW-0274">FAD</keyword>
<evidence type="ECO:0000313" key="4">
    <source>
        <dbReference type="EMBL" id="MDO6965948.1"/>
    </source>
</evidence>
<evidence type="ECO:0000256" key="2">
    <source>
        <dbReference type="ARBA" id="ARBA00022827"/>
    </source>
</evidence>
<dbReference type="InterPro" id="IPR036188">
    <property type="entry name" value="FAD/NAD-bd_sf"/>
</dbReference>
<dbReference type="PANTHER" id="PTHR42877">
    <property type="entry name" value="L-ORNITHINE N(5)-MONOOXYGENASE-RELATED"/>
    <property type="match status" value="1"/>
</dbReference>
<dbReference type="InterPro" id="IPR020946">
    <property type="entry name" value="Flavin_mOase-like"/>
</dbReference>
<dbReference type="PANTHER" id="PTHR42877:SF4">
    <property type="entry name" value="FAD_NAD(P)-BINDING DOMAIN-CONTAINING PROTEIN-RELATED"/>
    <property type="match status" value="1"/>
</dbReference>
<keyword evidence="3 4" id="KW-0560">Oxidoreductase</keyword>
<dbReference type="GO" id="GO:0016491">
    <property type="term" value="F:oxidoreductase activity"/>
    <property type="evidence" value="ECO:0007669"/>
    <property type="project" value="UniProtKB-KW"/>
</dbReference>
<proteinExistence type="predicted"/>
<reference evidence="4" key="1">
    <citation type="journal article" date="2015" name="Int. J. Syst. Evol. Microbiol.">
        <title>Rhizobium alvei sp. nov., isolated from a freshwater river.</title>
        <authorList>
            <person name="Sheu S.Y."/>
            <person name="Huang H.W."/>
            <person name="Young C.C."/>
            <person name="Chen W.M."/>
        </authorList>
    </citation>
    <scope>NUCLEOTIDE SEQUENCE</scope>
    <source>
        <strain evidence="4">TNR-22</strain>
    </source>
</reference>
<organism evidence="4 5">
    <name type="scientific">Rhizobium alvei</name>
    <dbReference type="NCBI Taxonomy" id="1132659"/>
    <lineage>
        <taxon>Bacteria</taxon>
        <taxon>Pseudomonadati</taxon>
        <taxon>Pseudomonadota</taxon>
        <taxon>Alphaproteobacteria</taxon>
        <taxon>Hyphomicrobiales</taxon>
        <taxon>Rhizobiaceae</taxon>
        <taxon>Rhizobium/Agrobacterium group</taxon>
        <taxon>Rhizobium</taxon>
    </lineage>
</organism>
<comment type="caution">
    <text evidence="4">The sequence shown here is derived from an EMBL/GenBank/DDBJ whole genome shotgun (WGS) entry which is preliminary data.</text>
</comment>
<accession>A0ABT8YRH9</accession>
<keyword evidence="1" id="KW-0285">Flavoprotein</keyword>
<name>A0ABT8YRH9_9HYPH</name>
<gene>
    <name evidence="4" type="ORF">Q4481_18470</name>
</gene>
<dbReference type="EMBL" id="JAUOZU010000014">
    <property type="protein sequence ID" value="MDO6965948.1"/>
    <property type="molecule type" value="Genomic_DNA"/>
</dbReference>
<dbReference type="Pfam" id="PF00743">
    <property type="entry name" value="FMO-like"/>
    <property type="match status" value="1"/>
</dbReference>
<evidence type="ECO:0000256" key="3">
    <source>
        <dbReference type="ARBA" id="ARBA00023002"/>
    </source>
</evidence>
<sequence>MTAATGARKLPTDDDAALLREGIRLANIPSLLSVLYQMTGESRWLEPPYCPARGKGLDDNDDGGLPENIQDEVRSAAEEAILAWKQGRPVAIPAPDSAQLARMLSVSMAEPVPENYGEIIAEDMGLTAHRKTPEVPMPAGLKVLVIGAGVSGICAGWNLKRLGVDFRILEKNDDFGGTWYENRYPGAGVDTPNHIYTFSFAKNDWSRYFALQGELLDYFRGVADQIGLRPHTEFGVRVTAARWDAETSQWVVSVTGADGKAREERADILLSAVGILNLPQIPEIAGAETFTGVATHTATWPEGLDVTGKRVALVGNGASGMQVAPAIAAKVKSLTIFARSKQWAAPFPQFGKVVPDPVRYLLQTVPLYHEWYRIRQFWTFNDRIHASLQKDPDWPEPKLSLNAINDRHRQHFTDYVKAELDDRQDLLDLVLPNFPPYGKRILLDNGWYRTLRRPNVTLVPQRLAKIEGSTLIAGDGTRVDADVLVYATGFKAAEMQSSYSITGKEGQQLRDVWEGDNPRAYIGSTVPGFPNFFTILGPNVGLGHGGSMIKAIELQTSYIFSVIARMVEAGARTVEVREETYEDYNRRIDEAHGRMVWTHEGTENWYRNSRGRVVAISPWRNDDFWRMTRDADPADYIFSS</sequence>
<dbReference type="RefSeq" id="WP_304377878.1">
    <property type="nucleotide sequence ID" value="NZ_JAUOZU010000014.1"/>
</dbReference>
<reference evidence="4" key="2">
    <citation type="submission" date="2023-07" db="EMBL/GenBank/DDBJ databases">
        <authorList>
            <person name="Shen H."/>
        </authorList>
    </citation>
    <scope>NUCLEOTIDE SEQUENCE</scope>
    <source>
        <strain evidence="4">TNR-22</strain>
    </source>
</reference>
<dbReference type="InterPro" id="IPR051209">
    <property type="entry name" value="FAD-bind_Monooxygenase_sf"/>
</dbReference>
<dbReference type="SUPFAM" id="SSF51905">
    <property type="entry name" value="FAD/NAD(P)-binding domain"/>
    <property type="match status" value="2"/>
</dbReference>
<evidence type="ECO:0000313" key="5">
    <source>
        <dbReference type="Proteomes" id="UP001174932"/>
    </source>
</evidence>
<evidence type="ECO:0000256" key="1">
    <source>
        <dbReference type="ARBA" id="ARBA00022630"/>
    </source>
</evidence>
<keyword evidence="5" id="KW-1185">Reference proteome</keyword>
<dbReference type="EC" id="1.14.13.-" evidence="4"/>